<accession>A0A0D2CPC0</accession>
<dbReference type="AlphaFoldDB" id="A0A0D2CPC0"/>
<protein>
    <recommendedName>
        <fullName evidence="1">F-box domain-containing protein</fullName>
    </recommendedName>
</protein>
<dbReference type="InterPro" id="IPR001810">
    <property type="entry name" value="F-box_dom"/>
</dbReference>
<feature type="domain" description="F-box" evidence="1">
    <location>
        <begin position="94"/>
        <end position="141"/>
    </location>
</feature>
<evidence type="ECO:0000313" key="2">
    <source>
        <dbReference type="EMBL" id="KIW33033.1"/>
    </source>
</evidence>
<dbReference type="Pfam" id="PF00646">
    <property type="entry name" value="F-box"/>
    <property type="match status" value="1"/>
</dbReference>
<dbReference type="RefSeq" id="XP_016253249.1">
    <property type="nucleotide sequence ID" value="XM_016391347.1"/>
</dbReference>
<dbReference type="PROSITE" id="PS50181">
    <property type="entry name" value="FBOX"/>
    <property type="match status" value="1"/>
</dbReference>
<sequence>MPMKCYLGVSIETVWSLTCGFGRYSPSSTQAMHSSSPHLDLSPRRRTSLTMPAKQKFRILHVFRSAQKIFEIMIPASARIKGTTESTINTSNPHSPLLKLPNELLLQITGFLEAEYQLSLRICCRRLRLLLRGLDPTLSDFSTKLRFYKCLEPDYPEYLPCLSCGIMFKWRSPFMCVRCPREGQHPSISNWNSAAYECWSLAGTIDIRMSRSFIELVFRAHERGERYGYPVSSLRSSGLHRNSVLFQNDARMIDGELVLATRWELDAELRMDWEDQAKLLFWASCLHWRTNGWHDKIPALLKGASTNMMPLKPTETLKCSFCECDWQLQMNHKTDTHLRMLFCVWRNYGRRCGKRQGNEQIFHREPAPPLDIESVSQRDLRALFESGNEERRSTESTEVC</sequence>
<reference evidence="2 3" key="1">
    <citation type="submission" date="2015-01" db="EMBL/GenBank/DDBJ databases">
        <title>The Genome Sequence of Cladophialophora immunda CBS83496.</title>
        <authorList>
            <consortium name="The Broad Institute Genomics Platform"/>
            <person name="Cuomo C."/>
            <person name="de Hoog S."/>
            <person name="Gorbushina A."/>
            <person name="Stielow B."/>
            <person name="Teixiera M."/>
            <person name="Abouelleil A."/>
            <person name="Chapman S.B."/>
            <person name="Priest M."/>
            <person name="Young S.K."/>
            <person name="Wortman J."/>
            <person name="Nusbaum C."/>
            <person name="Birren B."/>
        </authorList>
    </citation>
    <scope>NUCLEOTIDE SEQUENCE [LARGE SCALE GENOMIC DNA]</scope>
    <source>
        <strain evidence="2 3">CBS 83496</strain>
    </source>
</reference>
<dbReference type="Proteomes" id="UP000054466">
    <property type="component" value="Unassembled WGS sequence"/>
</dbReference>
<dbReference type="VEuPathDB" id="FungiDB:PV07_04535"/>
<dbReference type="SMART" id="SM00256">
    <property type="entry name" value="FBOX"/>
    <property type="match status" value="1"/>
</dbReference>
<name>A0A0D2CPC0_9EURO</name>
<keyword evidence="3" id="KW-1185">Reference proteome</keyword>
<dbReference type="EMBL" id="KN847041">
    <property type="protein sequence ID" value="KIW33033.1"/>
    <property type="molecule type" value="Genomic_DNA"/>
</dbReference>
<dbReference type="SUPFAM" id="SSF81383">
    <property type="entry name" value="F-box domain"/>
    <property type="match status" value="1"/>
</dbReference>
<dbReference type="OrthoDB" id="3766406at2759"/>
<organism evidence="2 3">
    <name type="scientific">Cladophialophora immunda</name>
    <dbReference type="NCBI Taxonomy" id="569365"/>
    <lineage>
        <taxon>Eukaryota</taxon>
        <taxon>Fungi</taxon>
        <taxon>Dikarya</taxon>
        <taxon>Ascomycota</taxon>
        <taxon>Pezizomycotina</taxon>
        <taxon>Eurotiomycetes</taxon>
        <taxon>Chaetothyriomycetidae</taxon>
        <taxon>Chaetothyriales</taxon>
        <taxon>Herpotrichiellaceae</taxon>
        <taxon>Cladophialophora</taxon>
    </lineage>
</organism>
<dbReference type="HOGENOM" id="CLU_057718_0_0_1"/>
<evidence type="ECO:0000313" key="3">
    <source>
        <dbReference type="Proteomes" id="UP000054466"/>
    </source>
</evidence>
<evidence type="ECO:0000259" key="1">
    <source>
        <dbReference type="PROSITE" id="PS50181"/>
    </source>
</evidence>
<gene>
    <name evidence="2" type="ORF">PV07_04535</name>
</gene>
<proteinExistence type="predicted"/>
<dbReference type="InterPro" id="IPR036047">
    <property type="entry name" value="F-box-like_dom_sf"/>
</dbReference>
<dbReference type="GeneID" id="27343729"/>
<dbReference type="STRING" id="569365.A0A0D2CPC0"/>